<protein>
    <submittedName>
        <fullName evidence="1">IS5/IS1182 family transposase</fullName>
    </submittedName>
</protein>
<name>A0ABX0VZR6_9RHOB</name>
<gene>
    <name evidence="1" type="ORF">HCZ30_09915</name>
</gene>
<keyword evidence="2" id="KW-1185">Reference proteome</keyword>
<organism evidence="1 2">
    <name type="scientific">Marivivens donghaensis</name>
    <dbReference type="NCBI Taxonomy" id="1699413"/>
    <lineage>
        <taxon>Bacteria</taxon>
        <taxon>Pseudomonadati</taxon>
        <taxon>Pseudomonadota</taxon>
        <taxon>Alphaproteobacteria</taxon>
        <taxon>Rhodobacterales</taxon>
        <taxon>Paracoccaceae</taxon>
        <taxon>Marivivens group</taxon>
        <taxon>Marivivens</taxon>
    </lineage>
</organism>
<comment type="caution">
    <text evidence="1">The sequence shown here is derived from an EMBL/GenBank/DDBJ whole genome shotgun (WGS) entry which is preliminary data.</text>
</comment>
<sequence>MHTRYRTTNWSDYNASLKRRGSLSIWFDPEMLWQAEQSGKRG</sequence>
<feature type="non-terminal residue" evidence="1">
    <location>
        <position position="42"/>
    </location>
</feature>
<evidence type="ECO:0000313" key="1">
    <source>
        <dbReference type="EMBL" id="NIY72751.1"/>
    </source>
</evidence>
<evidence type="ECO:0000313" key="2">
    <source>
        <dbReference type="Proteomes" id="UP000709466"/>
    </source>
</evidence>
<dbReference type="EMBL" id="JAATOP010000005">
    <property type="protein sequence ID" value="NIY72751.1"/>
    <property type="molecule type" value="Genomic_DNA"/>
</dbReference>
<accession>A0ABX0VZR6</accession>
<reference evidence="1 2" key="1">
    <citation type="submission" date="2020-03" db="EMBL/GenBank/DDBJ databases">
        <title>Bacterial isolates of synthetic phycosphere.</title>
        <authorList>
            <person name="Fu H."/>
            <person name="Moran M.A."/>
        </authorList>
    </citation>
    <scope>NUCLEOTIDE SEQUENCE [LARGE SCALE GENOMIC DNA]</scope>
    <source>
        <strain evidence="1 2">HF1</strain>
    </source>
</reference>
<dbReference type="Proteomes" id="UP000709466">
    <property type="component" value="Unassembled WGS sequence"/>
</dbReference>
<proteinExistence type="predicted"/>